<name>A0ABP9W291_9BACT</name>
<organism evidence="2 3">
    <name type="scientific">Novipirellula caenicola</name>
    <dbReference type="NCBI Taxonomy" id="1536901"/>
    <lineage>
        <taxon>Bacteria</taxon>
        <taxon>Pseudomonadati</taxon>
        <taxon>Planctomycetota</taxon>
        <taxon>Planctomycetia</taxon>
        <taxon>Pirellulales</taxon>
        <taxon>Pirellulaceae</taxon>
        <taxon>Novipirellula</taxon>
    </lineage>
</organism>
<dbReference type="Proteomes" id="UP001416858">
    <property type="component" value="Unassembled WGS sequence"/>
</dbReference>
<gene>
    <name evidence="2" type="ORF">Rcae01_05753</name>
</gene>
<proteinExistence type="predicted"/>
<feature type="region of interest" description="Disordered" evidence="1">
    <location>
        <begin position="1"/>
        <end position="21"/>
    </location>
</feature>
<evidence type="ECO:0000313" key="2">
    <source>
        <dbReference type="EMBL" id="GAA5510247.1"/>
    </source>
</evidence>
<sequence>MEGDSHDKSRQRNGAVNDKVRSMTSFTPEAFGWCPDITDPRDFPFTQGILTNRPATLAPTTPSPPTLARPLNSLPDFLATSRLPAAQILDEETLQLHPRNDGPDHSTAAVMSLSLVDWLSRRWRGIPLNRSVKFLHQMTIRTQGGGGVMGVGLRATLKTLVRFGAPPEPMWPSNSPAADFPTDPMLFAFRGDYANLKFYRIDDRSSSANDTLIAIKQWLASGAPCLFGFSVPDCLTTHSWIPHEHDRSGILGGTAAIAMGYDDDFVENAPRPELRGALRIRCGWGDQWGEHGYGWLPYRYVLERWAIDFWGVHYPQRPSVSE</sequence>
<feature type="compositionally biased region" description="Basic and acidic residues" evidence="1">
    <location>
        <begin position="1"/>
        <end position="10"/>
    </location>
</feature>
<dbReference type="SUPFAM" id="SSF54001">
    <property type="entry name" value="Cysteine proteinases"/>
    <property type="match status" value="1"/>
</dbReference>
<accession>A0ABP9W291</accession>
<keyword evidence="3" id="KW-1185">Reference proteome</keyword>
<reference evidence="2 3" key="1">
    <citation type="submission" date="2024-02" db="EMBL/GenBank/DDBJ databases">
        <title>Rhodopirellula caenicola NBRC 110016.</title>
        <authorList>
            <person name="Ichikawa N."/>
            <person name="Katano-Makiyama Y."/>
            <person name="Hidaka K."/>
        </authorList>
    </citation>
    <scope>NUCLEOTIDE SEQUENCE [LARGE SCALE GENOMIC DNA]</scope>
    <source>
        <strain evidence="2 3">NBRC 110016</strain>
    </source>
</reference>
<evidence type="ECO:0000313" key="3">
    <source>
        <dbReference type="Proteomes" id="UP001416858"/>
    </source>
</evidence>
<dbReference type="EMBL" id="BAABRO010000020">
    <property type="protein sequence ID" value="GAA5510247.1"/>
    <property type="molecule type" value="Genomic_DNA"/>
</dbReference>
<protein>
    <recommendedName>
        <fullName evidence="4">Papain family cysteine protease</fullName>
    </recommendedName>
</protein>
<dbReference type="InterPro" id="IPR038765">
    <property type="entry name" value="Papain-like_cys_pep_sf"/>
</dbReference>
<evidence type="ECO:0000256" key="1">
    <source>
        <dbReference type="SAM" id="MobiDB-lite"/>
    </source>
</evidence>
<evidence type="ECO:0008006" key="4">
    <source>
        <dbReference type="Google" id="ProtNLM"/>
    </source>
</evidence>
<dbReference type="Gene3D" id="3.90.70.10">
    <property type="entry name" value="Cysteine proteinases"/>
    <property type="match status" value="1"/>
</dbReference>
<comment type="caution">
    <text evidence="2">The sequence shown here is derived from an EMBL/GenBank/DDBJ whole genome shotgun (WGS) entry which is preliminary data.</text>
</comment>
<dbReference type="CDD" id="cd02619">
    <property type="entry name" value="Peptidase_C1"/>
    <property type="match status" value="1"/>
</dbReference>